<dbReference type="NCBIfam" id="NF009308">
    <property type="entry name" value="PRK12665.1"/>
    <property type="match status" value="1"/>
</dbReference>
<evidence type="ECO:0000256" key="4">
    <source>
        <dbReference type="ARBA" id="ARBA00022692"/>
    </source>
</evidence>
<proteinExistence type="inferred from homology"/>
<evidence type="ECO:0000256" key="2">
    <source>
        <dbReference type="ARBA" id="ARBA00005346"/>
    </source>
</evidence>
<feature type="compositionally biased region" description="Low complexity" evidence="8">
    <location>
        <begin position="538"/>
        <end position="563"/>
    </location>
</feature>
<accession>A0A251XGR7</accession>
<feature type="compositionally biased region" description="Basic and acidic residues" evidence="8">
    <location>
        <begin position="524"/>
        <end position="533"/>
    </location>
</feature>
<evidence type="ECO:0000256" key="9">
    <source>
        <dbReference type="SAM" id="Phobius"/>
    </source>
</evidence>
<dbReference type="PANTHER" id="PTHR42703:SF1">
    <property type="entry name" value="NA(+)_H(+) ANTIPORTER SUBUNIT D1"/>
    <property type="match status" value="1"/>
</dbReference>
<feature type="compositionally biased region" description="Basic and acidic residues" evidence="8">
    <location>
        <begin position="687"/>
        <end position="700"/>
    </location>
</feature>
<evidence type="ECO:0000256" key="7">
    <source>
        <dbReference type="RuleBase" id="RU000320"/>
    </source>
</evidence>
<protein>
    <submittedName>
        <fullName evidence="11">Na(+)/H(+) antiporter subunit D</fullName>
    </submittedName>
</protein>
<feature type="compositionally biased region" description="Basic residues" evidence="8">
    <location>
        <begin position="701"/>
        <end position="720"/>
    </location>
</feature>
<gene>
    <name evidence="11" type="primary">mrpD</name>
    <name evidence="11" type="ORF">CMMCAS07_15215</name>
</gene>
<feature type="transmembrane region" description="Helical" evidence="9">
    <location>
        <begin position="139"/>
        <end position="157"/>
    </location>
</feature>
<feature type="transmembrane region" description="Helical" evidence="9">
    <location>
        <begin position="756"/>
        <end position="778"/>
    </location>
</feature>
<feature type="transmembrane region" description="Helical" evidence="9">
    <location>
        <begin position="169"/>
        <end position="192"/>
    </location>
</feature>
<feature type="compositionally biased region" description="Low complexity" evidence="8">
    <location>
        <begin position="721"/>
        <end position="733"/>
    </location>
</feature>
<feature type="transmembrane region" description="Helical" evidence="9">
    <location>
        <begin position="275"/>
        <end position="296"/>
    </location>
</feature>
<organism evidence="11 12">
    <name type="scientific">Clavibacter michiganensis subsp. michiganensis</name>
    <dbReference type="NCBI Taxonomy" id="33013"/>
    <lineage>
        <taxon>Bacteria</taxon>
        <taxon>Bacillati</taxon>
        <taxon>Actinomycetota</taxon>
        <taxon>Actinomycetes</taxon>
        <taxon>Micrococcales</taxon>
        <taxon>Microbacteriaceae</taxon>
        <taxon>Clavibacter</taxon>
    </lineage>
</organism>
<evidence type="ECO:0000259" key="10">
    <source>
        <dbReference type="Pfam" id="PF00361"/>
    </source>
</evidence>
<dbReference type="InterPro" id="IPR001750">
    <property type="entry name" value="ND/Mrp_TM"/>
</dbReference>
<feature type="transmembrane region" description="Helical" evidence="9">
    <location>
        <begin position="331"/>
        <end position="351"/>
    </location>
</feature>
<keyword evidence="3" id="KW-1003">Cell membrane</keyword>
<evidence type="ECO:0000256" key="6">
    <source>
        <dbReference type="ARBA" id="ARBA00023136"/>
    </source>
</evidence>
<evidence type="ECO:0000313" key="12">
    <source>
        <dbReference type="Proteomes" id="UP000195062"/>
    </source>
</evidence>
<feature type="transmembrane region" description="Helical" evidence="9">
    <location>
        <begin position="409"/>
        <end position="430"/>
    </location>
</feature>
<keyword evidence="5 9" id="KW-1133">Transmembrane helix</keyword>
<dbReference type="Pfam" id="PF04066">
    <property type="entry name" value="MrpF_PhaF"/>
    <property type="match status" value="1"/>
</dbReference>
<evidence type="ECO:0000256" key="3">
    <source>
        <dbReference type="ARBA" id="ARBA00022475"/>
    </source>
</evidence>
<feature type="compositionally biased region" description="Basic residues" evidence="8">
    <location>
        <begin position="675"/>
        <end position="686"/>
    </location>
</feature>
<feature type="transmembrane region" description="Helical" evidence="9">
    <location>
        <begin position="6"/>
        <end position="26"/>
    </location>
</feature>
<keyword evidence="12" id="KW-1185">Reference proteome</keyword>
<dbReference type="EMBL" id="MDHH01000003">
    <property type="protein sequence ID" value="OUE01656.1"/>
    <property type="molecule type" value="Genomic_DNA"/>
</dbReference>
<evidence type="ECO:0000313" key="11">
    <source>
        <dbReference type="EMBL" id="OUE01656.1"/>
    </source>
</evidence>
<dbReference type="InterPro" id="IPR007208">
    <property type="entry name" value="MrpF/PhaF-like"/>
</dbReference>
<feature type="transmembrane region" description="Helical" evidence="9">
    <location>
        <begin position="303"/>
        <end position="325"/>
    </location>
</feature>
<feature type="transmembrane region" description="Helical" evidence="9">
    <location>
        <begin position="113"/>
        <end position="133"/>
    </location>
</feature>
<feature type="transmembrane region" description="Helical" evidence="9">
    <location>
        <begin position="816"/>
        <end position="838"/>
    </location>
</feature>
<name>A0A251XGR7_CLAMM</name>
<comment type="subcellular location">
    <subcellularLocation>
        <location evidence="1">Cell membrane</location>
        <topology evidence="1">Multi-pass membrane protein</topology>
    </subcellularLocation>
    <subcellularLocation>
        <location evidence="7">Membrane</location>
        <topology evidence="7">Multi-pass membrane protein</topology>
    </subcellularLocation>
</comment>
<feature type="compositionally biased region" description="Basic residues" evidence="8">
    <location>
        <begin position="651"/>
        <end position="664"/>
    </location>
</feature>
<dbReference type="Proteomes" id="UP000195062">
    <property type="component" value="Unassembled WGS sequence"/>
</dbReference>
<feature type="transmembrane region" description="Helical" evidence="9">
    <location>
        <begin position="790"/>
        <end position="810"/>
    </location>
</feature>
<feature type="transmembrane region" description="Helical" evidence="9">
    <location>
        <begin position="80"/>
        <end position="101"/>
    </location>
</feature>
<feature type="transmembrane region" description="Helical" evidence="9">
    <location>
        <begin position="212"/>
        <end position="235"/>
    </location>
</feature>
<dbReference type="GO" id="GO:0005886">
    <property type="term" value="C:plasma membrane"/>
    <property type="evidence" value="ECO:0007669"/>
    <property type="project" value="UniProtKB-SubCell"/>
</dbReference>
<feature type="domain" description="NADH:quinone oxidoreductase/Mrp antiporter transmembrane" evidence="10">
    <location>
        <begin position="133"/>
        <end position="414"/>
    </location>
</feature>
<dbReference type="PANTHER" id="PTHR42703">
    <property type="entry name" value="NADH DEHYDROGENASE"/>
    <property type="match status" value="1"/>
</dbReference>
<feature type="compositionally biased region" description="Low complexity" evidence="8">
    <location>
        <begin position="498"/>
        <end position="514"/>
    </location>
</feature>
<evidence type="ECO:0000256" key="8">
    <source>
        <dbReference type="SAM" id="MobiDB-lite"/>
    </source>
</evidence>
<feature type="region of interest" description="Disordered" evidence="8">
    <location>
        <begin position="631"/>
        <end position="746"/>
    </location>
</feature>
<feature type="compositionally biased region" description="Basic residues" evidence="8">
    <location>
        <begin position="734"/>
        <end position="743"/>
    </location>
</feature>
<evidence type="ECO:0000256" key="5">
    <source>
        <dbReference type="ARBA" id="ARBA00022989"/>
    </source>
</evidence>
<feature type="transmembrane region" description="Helical" evidence="9">
    <location>
        <begin position="242"/>
        <end position="263"/>
    </location>
</feature>
<comment type="caution">
    <text evidence="11">The sequence shown here is derived from an EMBL/GenBank/DDBJ whole genome shotgun (WGS) entry which is preliminary data.</text>
</comment>
<feature type="transmembrane region" description="Helical" evidence="9">
    <location>
        <begin position="472"/>
        <end position="493"/>
    </location>
</feature>
<dbReference type="InterPro" id="IPR050586">
    <property type="entry name" value="CPA3_Na-H_Antiporter_D"/>
</dbReference>
<comment type="similarity">
    <text evidence="2">Belongs to the CPA3 antiporters (TC 2.A.63) subunit D family.</text>
</comment>
<sequence>MTIFQTLIPLVVLVPLLGAAAALVAARQRRLQVAVSVLALLAVVVISGVLLVLVDQQGGQSVEVGGWAAPFGIVLVVDRLSALMLLISSIVLLAVLMFSIGQGLEDGDGETPVSIYNPTYLILAAGVFNAFVAGDLFNLYVGFEILLVASYVLLTLGGTEARIRAGVTYIVVSLVSSMLFLASIAMIYGALGTVNIAQISVRLDEIPPDVQLILHIMLLVAFGIKAAVFPLSFWLPDSYPTAPAPVTAVFAGLLTKVGVYAILRTETVMFPTDQLSTALMVVAALTMVIGILGAVAQADIKRLLSFTLVSHIGYMIFGIALNTVAGMTATIYYVIHHIVVQTTLFLASGLIERTGGSTSVNKLGGLLKAAPVMAILFFIPALNLGGIPPFSGFIGKVALFDSGAEVGGWLTYAVIAAGAATSLLTLYALARVWNMAFWRGAEEVEDYESPLLDQLSERPGGEATTTVRKTPVLMTGATAGMVVVSVALTVFAVPCTPSPSARARASPAPDPATAQASSATSRPCSREASDDPASRQSPRGAAVAPRPAAAARLARDPLAPALGPRHRHLGGHRHRAGAPRDARVLPAARGAVRPVRHPLGRDPPRALRGRPRARVVPGRRHGVRLAPRAGQLGHRGAPAHPQRLRHDAHGRARVARAGIHRGRGRPGALDPVPARPRHLHPGGRRARAGDDAAGREPDRLHPRHRRRRVARQPRAARVRPRAAAADPQAARARAGARPRPRRGAHLDHGGGALMSIVMQVGWVVVGALFFSTAAMALVRIVRGPSILDRIIASDVLLTTLICVLGAEMIFNGHTRTVPVMLVLAMTAFLATVAVARYVSKQDPS</sequence>
<feature type="compositionally biased region" description="Basic residues" evidence="8">
    <location>
        <begin position="564"/>
        <end position="577"/>
    </location>
</feature>
<feature type="transmembrane region" description="Helical" evidence="9">
    <location>
        <begin position="33"/>
        <end position="54"/>
    </location>
</feature>
<dbReference type="InterPro" id="IPR003918">
    <property type="entry name" value="NADH_UbQ_OxRdtase"/>
</dbReference>
<keyword evidence="4 7" id="KW-0812">Transmembrane</keyword>
<dbReference type="GO" id="GO:0042773">
    <property type="term" value="P:ATP synthesis coupled electron transport"/>
    <property type="evidence" value="ECO:0007669"/>
    <property type="project" value="InterPro"/>
</dbReference>
<dbReference type="GO" id="GO:0008137">
    <property type="term" value="F:NADH dehydrogenase (ubiquinone) activity"/>
    <property type="evidence" value="ECO:0007669"/>
    <property type="project" value="InterPro"/>
</dbReference>
<feature type="region of interest" description="Disordered" evidence="8">
    <location>
        <begin position="498"/>
        <end position="609"/>
    </location>
</feature>
<dbReference type="AlphaFoldDB" id="A0A251XGR7"/>
<dbReference type="Pfam" id="PF00361">
    <property type="entry name" value="Proton_antipo_M"/>
    <property type="match status" value="1"/>
</dbReference>
<dbReference type="PRINTS" id="PR01437">
    <property type="entry name" value="NUOXDRDTASE4"/>
</dbReference>
<reference evidence="11 12" key="1">
    <citation type="submission" date="2016-08" db="EMBL/GenBank/DDBJ databases">
        <title>Genome sequence of Clavibacter michiganensis subsp. michiganensis strain CASJ007.</title>
        <authorList>
            <person name="Thapa S.P."/>
            <person name="Coaker G."/>
        </authorList>
    </citation>
    <scope>NUCLEOTIDE SEQUENCE [LARGE SCALE GENOMIC DNA]</scope>
    <source>
        <strain evidence="11">CASJ007</strain>
    </source>
</reference>
<keyword evidence="6 9" id="KW-0472">Membrane</keyword>
<evidence type="ECO:0000256" key="1">
    <source>
        <dbReference type="ARBA" id="ARBA00004651"/>
    </source>
</evidence>